<keyword evidence="5" id="KW-1003">Cell membrane</keyword>
<reference evidence="6 7" key="1">
    <citation type="journal article" date="2012" name="J. Bacteriol.">
        <title>Genome of Bacillus macauensis ZFHKF-1, a Long-Chain-Forming Bacterium.</title>
        <authorList>
            <person name="Cai L."/>
            <person name="Zhang T."/>
        </authorList>
    </citation>
    <scope>NUCLEOTIDE SEQUENCE [LARGE SCALE GENOMIC DNA]</scope>
    <source>
        <strain evidence="6 7">ZFHKF-1</strain>
    </source>
</reference>
<dbReference type="PATRIC" id="fig|1196324.3.peg.3195"/>
<keyword evidence="5" id="KW-0811">Translocation</keyword>
<dbReference type="EMBL" id="AKKV01000035">
    <property type="protein sequence ID" value="EIT84407.1"/>
    <property type="molecule type" value="Genomic_DNA"/>
</dbReference>
<keyword evidence="5" id="KW-0813">Transport</keyword>
<feature type="transmembrane region" description="Helical" evidence="5">
    <location>
        <begin position="216"/>
        <end position="234"/>
    </location>
</feature>
<organism evidence="6 7">
    <name type="scientific">Fictibacillus macauensis ZFHKF-1</name>
    <dbReference type="NCBI Taxonomy" id="1196324"/>
    <lineage>
        <taxon>Bacteria</taxon>
        <taxon>Bacillati</taxon>
        <taxon>Bacillota</taxon>
        <taxon>Bacilli</taxon>
        <taxon>Bacillales</taxon>
        <taxon>Fictibacillaceae</taxon>
        <taxon>Fictibacillus</taxon>
    </lineage>
</organism>
<comment type="similarity">
    <text evidence="5">Belongs to the TatC family.</text>
</comment>
<evidence type="ECO:0000313" key="7">
    <source>
        <dbReference type="Proteomes" id="UP000004080"/>
    </source>
</evidence>
<evidence type="ECO:0000313" key="6">
    <source>
        <dbReference type="EMBL" id="EIT84407.1"/>
    </source>
</evidence>
<evidence type="ECO:0000256" key="2">
    <source>
        <dbReference type="ARBA" id="ARBA00022692"/>
    </source>
</evidence>
<dbReference type="PRINTS" id="PR01840">
    <property type="entry name" value="TATCFAMILY"/>
</dbReference>
<dbReference type="HAMAP" id="MF_00902">
    <property type="entry name" value="TatC"/>
    <property type="match status" value="1"/>
</dbReference>
<dbReference type="PANTHER" id="PTHR30371">
    <property type="entry name" value="SEC-INDEPENDENT PROTEIN TRANSLOCASE PROTEIN TATC"/>
    <property type="match status" value="1"/>
</dbReference>
<feature type="transmembrane region" description="Helical" evidence="5">
    <location>
        <begin position="154"/>
        <end position="180"/>
    </location>
</feature>
<accession>I8AFJ5</accession>
<feature type="transmembrane region" description="Helical" evidence="5">
    <location>
        <begin position="21"/>
        <end position="46"/>
    </location>
</feature>
<dbReference type="InterPro" id="IPR019820">
    <property type="entry name" value="Sec-indep_translocase_CS"/>
</dbReference>
<evidence type="ECO:0000256" key="3">
    <source>
        <dbReference type="ARBA" id="ARBA00022989"/>
    </source>
</evidence>
<dbReference type="Proteomes" id="UP000004080">
    <property type="component" value="Unassembled WGS sequence"/>
</dbReference>
<keyword evidence="5" id="KW-0653">Protein transport</keyword>
<dbReference type="RefSeq" id="WP_007203194.1">
    <property type="nucleotide sequence ID" value="NZ_AKKV01000035.1"/>
</dbReference>
<protein>
    <recommendedName>
        <fullName evidence="5">Sec-independent protein translocase protein TatC</fullName>
    </recommendedName>
</protein>
<evidence type="ECO:0000256" key="5">
    <source>
        <dbReference type="HAMAP-Rule" id="MF_00902"/>
    </source>
</evidence>
<dbReference type="NCBIfam" id="TIGR00945">
    <property type="entry name" value="tatC"/>
    <property type="match status" value="1"/>
</dbReference>
<dbReference type="OrthoDB" id="9777044at2"/>
<dbReference type="eggNOG" id="COG0805">
    <property type="taxonomic scope" value="Bacteria"/>
</dbReference>
<keyword evidence="7" id="KW-1185">Reference proteome</keyword>
<comment type="caution">
    <text evidence="6">The sequence shown here is derived from an EMBL/GenBank/DDBJ whole genome shotgun (WGS) entry which is preliminary data.</text>
</comment>
<feature type="transmembrane region" description="Helical" evidence="5">
    <location>
        <begin position="103"/>
        <end position="125"/>
    </location>
</feature>
<comment type="subunit">
    <text evidence="5">Forms a complex with TatA.</text>
</comment>
<dbReference type="PROSITE" id="PS01218">
    <property type="entry name" value="TATC"/>
    <property type="match status" value="1"/>
</dbReference>
<dbReference type="InterPro" id="IPR002033">
    <property type="entry name" value="TatC"/>
</dbReference>
<comment type="function">
    <text evidence="5">Part of the twin-arginine translocation (Tat) system that transports large folded proteins containing a characteristic twin-arginine motif in their signal peptide across membranes.</text>
</comment>
<dbReference type="PANTHER" id="PTHR30371:SF0">
    <property type="entry name" value="SEC-INDEPENDENT PROTEIN TRANSLOCASE PROTEIN TATC, CHLOROPLASTIC-RELATED"/>
    <property type="match status" value="1"/>
</dbReference>
<keyword evidence="2 5" id="KW-0812">Transmembrane</keyword>
<name>I8AFJ5_9BACL</name>
<feature type="transmembrane region" description="Helical" evidence="5">
    <location>
        <begin position="192"/>
        <end position="210"/>
    </location>
</feature>
<feature type="transmembrane region" description="Helical" evidence="5">
    <location>
        <begin position="66"/>
        <end position="91"/>
    </location>
</feature>
<evidence type="ECO:0000256" key="1">
    <source>
        <dbReference type="ARBA" id="ARBA00004141"/>
    </source>
</evidence>
<dbReference type="GO" id="GO:0065002">
    <property type="term" value="P:intracellular protein transmembrane transport"/>
    <property type="evidence" value="ECO:0007669"/>
    <property type="project" value="TreeGrafter"/>
</dbReference>
<dbReference type="STRING" id="1196324.A374_15604"/>
<comment type="subcellular location">
    <subcellularLocation>
        <location evidence="5">Cell membrane</location>
        <topology evidence="5">Multi-pass membrane protein</topology>
    </subcellularLocation>
    <subcellularLocation>
        <location evidence="1">Membrane</location>
        <topology evidence="1">Multi-pass membrane protein</topology>
    </subcellularLocation>
</comment>
<evidence type="ECO:0000256" key="4">
    <source>
        <dbReference type="ARBA" id="ARBA00023136"/>
    </source>
</evidence>
<keyword evidence="3 5" id="KW-1133">Transmembrane helix</keyword>
<gene>
    <name evidence="5" type="primary">tatC</name>
    <name evidence="6" type="ORF">A374_15604</name>
</gene>
<dbReference type="AlphaFoldDB" id="I8AFJ5"/>
<proteinExistence type="inferred from homology"/>
<keyword evidence="4 5" id="KW-0472">Membrane</keyword>
<dbReference type="GO" id="GO:0043953">
    <property type="term" value="P:protein transport by the Tat complex"/>
    <property type="evidence" value="ECO:0007669"/>
    <property type="project" value="UniProtKB-UniRule"/>
</dbReference>
<sequence>MHEKNMSIYDHLGELRKRLTYIVVFFVLFVGLGLLLAKPVILYLQHDPVANGIQMNAFNLTDPLKVYINFSFIIGLLLTLPFALYQLWAFIAPGLYENERKVTLSYIPITFFLFALGLAFGYYILFPLVVHFMGNIAESLDINGVYGINEYFSFLFNLVLPFGLVFQFPVLIMFLTRLGLLTPMLLRRIRKFAYFGILVIAGMIAPPELISHLTVTIPLILLYEISIVIAARSFKKRMRAEQEAEYDLQLKKASSHE</sequence>
<dbReference type="Pfam" id="PF00902">
    <property type="entry name" value="TatC"/>
    <property type="match status" value="1"/>
</dbReference>
<dbReference type="GO" id="GO:0033281">
    <property type="term" value="C:TAT protein transport complex"/>
    <property type="evidence" value="ECO:0007669"/>
    <property type="project" value="UniProtKB-UniRule"/>
</dbReference>
<dbReference type="GO" id="GO:0009977">
    <property type="term" value="F:proton motive force dependent protein transmembrane transporter activity"/>
    <property type="evidence" value="ECO:0007669"/>
    <property type="project" value="TreeGrafter"/>
</dbReference>